<name>A0ABX7Y6W3_9ACTN</name>
<keyword evidence="3" id="KW-1185">Reference proteome</keyword>
<organism evidence="2 3">
    <name type="scientific">Arachnia rubra</name>
    <dbReference type="NCBI Taxonomy" id="1547448"/>
    <lineage>
        <taxon>Bacteria</taxon>
        <taxon>Bacillati</taxon>
        <taxon>Actinomycetota</taxon>
        <taxon>Actinomycetes</taxon>
        <taxon>Propionibacteriales</taxon>
        <taxon>Propionibacteriaceae</taxon>
        <taxon>Arachnia</taxon>
    </lineage>
</organism>
<evidence type="ECO:0000313" key="2">
    <source>
        <dbReference type="EMBL" id="QUC08243.1"/>
    </source>
</evidence>
<accession>A0ABX7Y6W3</accession>
<evidence type="ECO:0000313" key="3">
    <source>
        <dbReference type="Proteomes" id="UP000678513"/>
    </source>
</evidence>
<dbReference type="Proteomes" id="UP000678513">
    <property type="component" value="Chromosome"/>
</dbReference>
<keyword evidence="1" id="KW-0812">Transmembrane</keyword>
<keyword evidence="1" id="KW-1133">Transmembrane helix</keyword>
<proteinExistence type="predicted"/>
<reference evidence="2 3" key="1">
    <citation type="submission" date="2021-03" db="EMBL/GenBank/DDBJ databases">
        <title>Human Oral Microbial Genomes.</title>
        <authorList>
            <person name="Johnston C.D."/>
            <person name="Chen T."/>
            <person name="Dewhirst F.E."/>
        </authorList>
    </citation>
    <scope>NUCLEOTIDE SEQUENCE [LARGE SCALE GENOMIC DNA]</scope>
    <source>
        <strain evidence="2 3">DSMZ 100122</strain>
    </source>
</reference>
<feature type="transmembrane region" description="Helical" evidence="1">
    <location>
        <begin position="87"/>
        <end position="105"/>
    </location>
</feature>
<evidence type="ECO:0000256" key="1">
    <source>
        <dbReference type="SAM" id="Phobius"/>
    </source>
</evidence>
<gene>
    <name evidence="2" type="ORF">J5A65_00345</name>
</gene>
<keyword evidence="1" id="KW-0472">Membrane</keyword>
<feature type="transmembrane region" description="Helical" evidence="1">
    <location>
        <begin position="126"/>
        <end position="144"/>
    </location>
</feature>
<dbReference type="EMBL" id="CP072384">
    <property type="protein sequence ID" value="QUC08243.1"/>
    <property type="molecule type" value="Genomic_DNA"/>
</dbReference>
<protein>
    <submittedName>
        <fullName evidence="2">Uncharacterized protein</fullName>
    </submittedName>
</protein>
<feature type="transmembrane region" description="Helical" evidence="1">
    <location>
        <begin position="164"/>
        <end position="190"/>
    </location>
</feature>
<dbReference type="RefSeq" id="WP_212323881.1">
    <property type="nucleotide sequence ID" value="NZ_AP024463.1"/>
</dbReference>
<feature type="transmembrane region" description="Helical" evidence="1">
    <location>
        <begin position="6"/>
        <end position="22"/>
    </location>
</feature>
<feature type="transmembrane region" description="Helical" evidence="1">
    <location>
        <begin position="34"/>
        <end position="67"/>
    </location>
</feature>
<sequence length="215" mass="24027">MAFVEAIVVLALLYFIGRSVYGKRTNRKFSLLSVLVNFFIIMVTNAVIMLLVLAVLALLIGGVGLMFGDSDEFFFVGVNERVATGQLLLLTLIVILATAILQFHLRKRLPPKVQTLLHMSDEDYVICEYYIQWVTFYLVVYQIVFNGFSSVLKALLENQSIEHYFSVILSPSNINLVMQPVLIASWVAVVMEKIHHARTKTVEDGDDPASGVAPA</sequence>